<gene>
    <name evidence="2" type="ORF">GCM10007392_18490</name>
</gene>
<dbReference type="InterPro" id="IPR027417">
    <property type="entry name" value="P-loop_NTPase"/>
</dbReference>
<sequence length="195" mass="21730">MSLNHNAQALHFPHPASRHSSWQPSVVHGPSTRAARREAAPAASSLPRGTLTEVFCQADSRDQLRLLVPTLAELSREHKWITLVAPPCIPNERLLARAGVDTRKILVIHTKTIKDYWRTLEQMLSNGMSSAVLAWLGREFDDAHRERLKAAAERGGSVAFVLRQLGGTKPVPAKPLEYETVSLDRDQDRQMSLAF</sequence>
<dbReference type="Gene3D" id="3.40.50.300">
    <property type="entry name" value="P-loop containing nucleotide triphosphate hydrolases"/>
    <property type="match status" value="1"/>
</dbReference>
<dbReference type="EMBL" id="BMXR01000004">
    <property type="protein sequence ID" value="GGX51498.1"/>
    <property type="molecule type" value="Genomic_DNA"/>
</dbReference>
<organism evidence="2 3">
    <name type="scientific">Saccharospirillum salsuginis</name>
    <dbReference type="NCBI Taxonomy" id="418750"/>
    <lineage>
        <taxon>Bacteria</taxon>
        <taxon>Pseudomonadati</taxon>
        <taxon>Pseudomonadota</taxon>
        <taxon>Gammaproteobacteria</taxon>
        <taxon>Oceanospirillales</taxon>
        <taxon>Saccharospirillaceae</taxon>
        <taxon>Saccharospirillum</taxon>
    </lineage>
</organism>
<proteinExistence type="predicted"/>
<feature type="region of interest" description="Disordered" evidence="1">
    <location>
        <begin position="1"/>
        <end position="45"/>
    </location>
</feature>
<dbReference type="Proteomes" id="UP000626148">
    <property type="component" value="Unassembled WGS sequence"/>
</dbReference>
<dbReference type="AlphaFoldDB" id="A0A918N7P6"/>
<keyword evidence="3" id="KW-1185">Reference proteome</keyword>
<dbReference type="RefSeq" id="WP_189608259.1">
    <property type="nucleotide sequence ID" value="NZ_BMXR01000004.1"/>
</dbReference>
<accession>A0A918N7P6</accession>
<protein>
    <recommendedName>
        <fullName evidence="4">Cell division inhibitor SulA</fullName>
    </recommendedName>
</protein>
<evidence type="ECO:0000313" key="3">
    <source>
        <dbReference type="Proteomes" id="UP000626148"/>
    </source>
</evidence>
<name>A0A918N7P6_9GAMM</name>
<evidence type="ECO:0000313" key="2">
    <source>
        <dbReference type="EMBL" id="GGX51498.1"/>
    </source>
</evidence>
<dbReference type="SUPFAM" id="SSF52540">
    <property type="entry name" value="P-loop containing nucleoside triphosphate hydrolases"/>
    <property type="match status" value="1"/>
</dbReference>
<reference evidence="2" key="1">
    <citation type="journal article" date="2014" name="Int. J. Syst. Evol. Microbiol.">
        <title>Complete genome sequence of Corynebacterium casei LMG S-19264T (=DSM 44701T), isolated from a smear-ripened cheese.</title>
        <authorList>
            <consortium name="US DOE Joint Genome Institute (JGI-PGF)"/>
            <person name="Walter F."/>
            <person name="Albersmeier A."/>
            <person name="Kalinowski J."/>
            <person name="Ruckert C."/>
        </authorList>
    </citation>
    <scope>NUCLEOTIDE SEQUENCE</scope>
    <source>
        <strain evidence="2">KCTC 22169</strain>
    </source>
</reference>
<reference evidence="2" key="2">
    <citation type="submission" date="2020-09" db="EMBL/GenBank/DDBJ databases">
        <authorList>
            <person name="Sun Q."/>
            <person name="Kim S."/>
        </authorList>
    </citation>
    <scope>NUCLEOTIDE SEQUENCE</scope>
    <source>
        <strain evidence="2">KCTC 22169</strain>
    </source>
</reference>
<evidence type="ECO:0000256" key="1">
    <source>
        <dbReference type="SAM" id="MobiDB-lite"/>
    </source>
</evidence>
<comment type="caution">
    <text evidence="2">The sequence shown here is derived from an EMBL/GenBank/DDBJ whole genome shotgun (WGS) entry which is preliminary data.</text>
</comment>
<evidence type="ECO:0008006" key="4">
    <source>
        <dbReference type="Google" id="ProtNLM"/>
    </source>
</evidence>